<comment type="cofactor">
    <cofactor evidence="1">
        <name>Fe(2+)</name>
        <dbReference type="ChEBI" id="CHEBI:29033"/>
    </cofactor>
</comment>
<evidence type="ECO:0000256" key="5">
    <source>
        <dbReference type="ARBA" id="ARBA00022723"/>
    </source>
</evidence>
<comment type="catalytic activity">
    <reaction evidence="9">
        <text>L-ectoine + 2-oxoglutarate + O2 = 5-hydroxyectoine + succinate + CO2</text>
        <dbReference type="Rhea" id="RHEA:45740"/>
        <dbReference type="ChEBI" id="CHEBI:15379"/>
        <dbReference type="ChEBI" id="CHEBI:16526"/>
        <dbReference type="ChEBI" id="CHEBI:16810"/>
        <dbReference type="ChEBI" id="CHEBI:30031"/>
        <dbReference type="ChEBI" id="CHEBI:58515"/>
        <dbReference type="ChEBI" id="CHEBI:85413"/>
        <dbReference type="EC" id="1.14.11.55"/>
    </reaction>
</comment>
<gene>
    <name evidence="11" type="primary">thpD</name>
    <name evidence="11" type="ORF">AB3N04_06670</name>
</gene>
<dbReference type="SUPFAM" id="SSF51197">
    <property type="entry name" value="Clavaminate synthase-like"/>
    <property type="match status" value="1"/>
</dbReference>
<dbReference type="GO" id="GO:0005506">
    <property type="term" value="F:iron ion binding"/>
    <property type="evidence" value="ECO:0007669"/>
    <property type="project" value="UniProtKB-ARBA"/>
</dbReference>
<dbReference type="Pfam" id="PF05721">
    <property type="entry name" value="PhyH"/>
    <property type="match status" value="1"/>
</dbReference>
<reference evidence="11" key="1">
    <citation type="submission" date="2024-07" db="EMBL/GenBank/DDBJ databases">
        <title>Identification and characteristics of an arsenic-resistant bacterial isolate, which belongs to a novel species.</title>
        <authorList>
            <person name="Juszczyk A."/>
            <person name="Kowalczyk A."/>
            <person name="Was K."/>
            <person name="Kosowicz W."/>
            <person name="Budzyn A."/>
            <person name="Latowski D."/>
        </authorList>
    </citation>
    <scope>NUCLEOTIDE SEQUENCE</scope>
    <source>
        <strain evidence="11">As8PL</strain>
    </source>
</reference>
<evidence type="ECO:0000256" key="9">
    <source>
        <dbReference type="ARBA" id="ARBA00049228"/>
    </source>
</evidence>
<keyword evidence="7 11" id="KW-0560">Oxidoreductase</keyword>
<dbReference type="InterPro" id="IPR012774">
    <property type="entry name" value="EctD"/>
</dbReference>
<evidence type="ECO:0000256" key="3">
    <source>
        <dbReference type="ARBA" id="ARBA00007851"/>
    </source>
</evidence>
<comment type="similarity">
    <text evidence="3">Belongs to the PhyH family. EctD subfamily.</text>
</comment>
<comment type="subunit">
    <text evidence="4">Homodimer.</text>
</comment>
<organism evidence="11">
    <name type="scientific">Alkalihalophilus sp. As8PL</name>
    <dbReference type="NCBI Taxonomy" id="3237103"/>
    <lineage>
        <taxon>Bacteria</taxon>
        <taxon>Bacillati</taxon>
        <taxon>Bacillota</taxon>
        <taxon>Bacilli</taxon>
        <taxon>Bacillales</taxon>
        <taxon>Bacillaceae</taxon>
        <taxon>Alkalihalophilus</taxon>
    </lineage>
</organism>
<dbReference type="NCBIfam" id="TIGR02408">
    <property type="entry name" value="ectoine_ThpD"/>
    <property type="match status" value="1"/>
</dbReference>
<dbReference type="AlphaFoldDB" id="A0AB39BXD5"/>
<dbReference type="PANTHER" id="PTHR20883">
    <property type="entry name" value="PHYTANOYL-COA DIOXYGENASE DOMAIN CONTAINING 1"/>
    <property type="match status" value="1"/>
</dbReference>
<comment type="function">
    <text evidence="2">Involved in the biosynthesis of 5-hydroxyectoine, called compatible solute, which helps organisms to survive extreme osmotic stress by acting as a highly soluble organic osmolyte. Catalyzes the 2-oxoglutarate-dependent selective hydroxylation of L-ectoine to yield (4S,5S)-5-hydroxyectoine.</text>
</comment>
<dbReference type="Gene3D" id="2.60.120.620">
    <property type="entry name" value="q2cbj1_9rhob like domain"/>
    <property type="match status" value="1"/>
</dbReference>
<evidence type="ECO:0000313" key="11">
    <source>
        <dbReference type="EMBL" id="XDI37996.1"/>
    </source>
</evidence>
<accession>A0AB39BXD5</accession>
<evidence type="ECO:0000256" key="10">
    <source>
        <dbReference type="NCBIfam" id="TIGR02408"/>
    </source>
</evidence>
<keyword evidence="6" id="KW-0223">Dioxygenase</keyword>
<evidence type="ECO:0000256" key="7">
    <source>
        <dbReference type="ARBA" id="ARBA00023002"/>
    </source>
</evidence>
<evidence type="ECO:0000256" key="6">
    <source>
        <dbReference type="ARBA" id="ARBA00022964"/>
    </source>
</evidence>
<proteinExistence type="inferred from homology"/>
<evidence type="ECO:0000256" key="8">
    <source>
        <dbReference type="ARBA" id="ARBA00023004"/>
    </source>
</evidence>
<dbReference type="PANTHER" id="PTHR20883:SF48">
    <property type="entry name" value="ECTOINE DIOXYGENASE"/>
    <property type="match status" value="1"/>
</dbReference>
<evidence type="ECO:0000256" key="2">
    <source>
        <dbReference type="ARBA" id="ARBA00004063"/>
    </source>
</evidence>
<evidence type="ECO:0000256" key="4">
    <source>
        <dbReference type="ARBA" id="ARBA00011738"/>
    </source>
</evidence>
<dbReference type="GO" id="GO:0016706">
    <property type="term" value="F:2-oxoglutarate-dependent dioxygenase activity"/>
    <property type="evidence" value="ECO:0007669"/>
    <property type="project" value="InterPro"/>
</dbReference>
<evidence type="ECO:0000256" key="1">
    <source>
        <dbReference type="ARBA" id="ARBA00001954"/>
    </source>
</evidence>
<protein>
    <recommendedName>
        <fullName evidence="10">Ectoine hydroxylase</fullName>
        <ecNumber evidence="10">1.14.11.55</ecNumber>
    </recommendedName>
</protein>
<keyword evidence="5" id="KW-0479">Metal-binding</keyword>
<dbReference type="EC" id="1.14.11.55" evidence="10"/>
<name>A0AB39BXD5_9BACI</name>
<dbReference type="RefSeq" id="WP_368505321.1">
    <property type="nucleotide sequence ID" value="NZ_CP162551.1"/>
</dbReference>
<sequence>MEDFYPSRISEQPQIMKRRDPVIHTDRKHDQEAPLTKDQLNFYEENGFLQIENLFSDEEVAAMQKAIFELQESNSSVQSEKLIREPNSNEIRSIFAVDQDDDYFKEIAADQRLLDIVNHLLGSDVYIHQSRINYKPGFSGKEFNWHSDFETWHTEDGMPRMRALSMSIALSDNYIHNGPLMLVPGSHKYYVSCVGETPEDNYKESLKTQKVGVPDNDSLKWLVDKGGGLSVATGKAGTITIFESNTMHASTSNMTPYPRNNLFMVYNSVENKLVEPFAGAGERPEYIAVRKTTEPLGKEKILK</sequence>
<dbReference type="EMBL" id="CP162551">
    <property type="protein sequence ID" value="XDI37996.1"/>
    <property type="molecule type" value="Genomic_DNA"/>
</dbReference>
<keyword evidence="8" id="KW-0408">Iron</keyword>
<dbReference type="InterPro" id="IPR008775">
    <property type="entry name" value="Phytyl_CoA_dOase-like"/>
</dbReference>